<dbReference type="AlphaFoldDB" id="A0AB39TFN1"/>
<gene>
    <name evidence="1" type="ORF">AB5J54_41210</name>
</gene>
<organism evidence="1">
    <name type="scientific">Streptomyces sp. R44</name>
    <dbReference type="NCBI Taxonomy" id="3238633"/>
    <lineage>
        <taxon>Bacteria</taxon>
        <taxon>Bacillati</taxon>
        <taxon>Actinomycetota</taxon>
        <taxon>Actinomycetes</taxon>
        <taxon>Kitasatosporales</taxon>
        <taxon>Streptomycetaceae</taxon>
        <taxon>Streptomyces</taxon>
    </lineage>
</organism>
<dbReference type="EMBL" id="CP163444">
    <property type="protein sequence ID" value="XDQ76534.1"/>
    <property type="molecule type" value="Genomic_DNA"/>
</dbReference>
<evidence type="ECO:0000313" key="1">
    <source>
        <dbReference type="EMBL" id="XDQ76534.1"/>
    </source>
</evidence>
<dbReference type="RefSeq" id="WP_369149160.1">
    <property type="nucleotide sequence ID" value="NZ_CP163444.1"/>
</dbReference>
<accession>A0AB39TFN1</accession>
<proteinExistence type="predicted"/>
<name>A0AB39TFN1_9ACTN</name>
<reference evidence="1" key="1">
    <citation type="submission" date="2024-07" db="EMBL/GenBank/DDBJ databases">
        <authorList>
            <person name="Yu S.T."/>
        </authorList>
    </citation>
    <scope>NUCLEOTIDE SEQUENCE</scope>
    <source>
        <strain evidence="1">R44</strain>
    </source>
</reference>
<sequence>MTVFRCAHCQQPVTSEVVPGEPVRGPEQIPGYEVVPPRMALGAFKPNFDGSLLIFHPDDVPGTVLHPDPQRVSGCCGLAGQAGPNLVCGGCGVEVATKESDCWTDNLVALIAAAVTEGRETGADN</sequence>
<protein>
    <submittedName>
        <fullName evidence="1">Uncharacterized protein</fullName>
    </submittedName>
</protein>